<organism evidence="1 2">
    <name type="scientific">Rhodococcoides kroppenstedtii</name>
    <dbReference type="NCBI Taxonomy" id="293050"/>
    <lineage>
        <taxon>Bacteria</taxon>
        <taxon>Bacillati</taxon>
        <taxon>Actinomycetota</taxon>
        <taxon>Actinomycetes</taxon>
        <taxon>Mycobacteriales</taxon>
        <taxon>Nocardiaceae</taxon>
        <taxon>Rhodococcoides</taxon>
    </lineage>
</organism>
<evidence type="ECO:0000313" key="2">
    <source>
        <dbReference type="Proteomes" id="UP000182054"/>
    </source>
</evidence>
<evidence type="ECO:0008006" key="3">
    <source>
        <dbReference type="Google" id="ProtNLM"/>
    </source>
</evidence>
<dbReference type="EMBL" id="FOJN01000001">
    <property type="protein sequence ID" value="SFA38172.1"/>
    <property type="molecule type" value="Genomic_DNA"/>
</dbReference>
<dbReference type="OrthoDB" id="3541350at2"/>
<reference evidence="1 2" key="1">
    <citation type="submission" date="2016-10" db="EMBL/GenBank/DDBJ databases">
        <authorList>
            <person name="de Groot N.N."/>
        </authorList>
    </citation>
    <scope>NUCLEOTIDE SEQUENCE [LARGE SCALE GENOMIC DNA]</scope>
    <source>
        <strain evidence="1 2">DSM 44908</strain>
    </source>
</reference>
<proteinExistence type="predicted"/>
<gene>
    <name evidence="1" type="ORF">SAMN05444374_10181</name>
</gene>
<sequence length="72" mass="7750">MSDGNRWTVQQVRNLGIQTDIPTASSVLGLGVTTGYQLAKRGEFPVPVLRIGRKYIVPVAGLLRAMGIEDPA</sequence>
<dbReference type="RefSeq" id="WP_074921655.1">
    <property type="nucleotide sequence ID" value="NZ_FOJN01000001.1"/>
</dbReference>
<dbReference type="Proteomes" id="UP000182054">
    <property type="component" value="Unassembled WGS sequence"/>
</dbReference>
<protein>
    <recommendedName>
        <fullName evidence="3">Helix-turn-helix domain-containing protein</fullName>
    </recommendedName>
</protein>
<dbReference type="AlphaFoldDB" id="A0A1I0SFA4"/>
<evidence type="ECO:0000313" key="1">
    <source>
        <dbReference type="EMBL" id="SFA38172.1"/>
    </source>
</evidence>
<dbReference type="GeneID" id="85484151"/>
<accession>A0A1I0SFA4</accession>
<name>A0A1I0SFA4_9NOCA</name>